<dbReference type="EMBL" id="NGFO01000015">
    <property type="protein sequence ID" value="OUC78138.1"/>
    <property type="molecule type" value="Genomic_DNA"/>
</dbReference>
<accession>A0A243Q9Y9</accession>
<keyword evidence="10" id="KW-1185">Reference proteome</keyword>
<evidence type="ECO:0000256" key="3">
    <source>
        <dbReference type="ARBA" id="ARBA00022475"/>
    </source>
</evidence>
<reference evidence="9 10" key="1">
    <citation type="submission" date="2017-05" db="EMBL/GenBank/DDBJ databases">
        <title>Biotechnological potential of actinobacteria isolated from South African environments.</title>
        <authorList>
            <person name="Le Roes-Hill M."/>
            <person name="Prins A."/>
            <person name="Durrell K.A."/>
        </authorList>
    </citation>
    <scope>NUCLEOTIDE SEQUENCE [LARGE SCALE GENOMIC DNA]</scope>
    <source>
        <strain evidence="9">BS2</strain>
    </source>
</reference>
<evidence type="ECO:0000256" key="4">
    <source>
        <dbReference type="ARBA" id="ARBA00022729"/>
    </source>
</evidence>
<dbReference type="Gene3D" id="2.50.20.20">
    <property type="match status" value="1"/>
</dbReference>
<evidence type="ECO:0000256" key="7">
    <source>
        <dbReference type="SAM" id="MobiDB-lite"/>
    </source>
</evidence>
<dbReference type="InterPro" id="IPR029046">
    <property type="entry name" value="LolA/LolB/LppX"/>
</dbReference>
<dbReference type="OrthoDB" id="4711443at2"/>
<keyword evidence="3" id="KW-0472">Membrane</keyword>
<evidence type="ECO:0000256" key="6">
    <source>
        <dbReference type="ARBA" id="ARBA00023288"/>
    </source>
</evidence>
<dbReference type="RefSeq" id="WP_086535985.1">
    <property type="nucleotide sequence ID" value="NZ_NGFO01000015.1"/>
</dbReference>
<dbReference type="GO" id="GO:0030313">
    <property type="term" value="C:cell envelope"/>
    <property type="evidence" value="ECO:0007669"/>
    <property type="project" value="UniProtKB-SubCell"/>
</dbReference>
<evidence type="ECO:0000256" key="2">
    <source>
        <dbReference type="ARBA" id="ARBA00009194"/>
    </source>
</evidence>
<dbReference type="CDD" id="cd16334">
    <property type="entry name" value="LppX-like"/>
    <property type="match status" value="1"/>
</dbReference>
<feature type="region of interest" description="Disordered" evidence="7">
    <location>
        <begin position="246"/>
        <end position="276"/>
    </location>
</feature>
<evidence type="ECO:0000256" key="1">
    <source>
        <dbReference type="ARBA" id="ARBA00004196"/>
    </source>
</evidence>
<dbReference type="PROSITE" id="PS51257">
    <property type="entry name" value="PROKAR_LIPOPROTEIN"/>
    <property type="match status" value="1"/>
</dbReference>
<comment type="subcellular location">
    <subcellularLocation>
        <location evidence="1">Cell envelope</location>
    </subcellularLocation>
</comment>
<keyword evidence="6" id="KW-0449">Lipoprotein</keyword>
<dbReference type="STRING" id="417102.CA982_14380"/>
<dbReference type="AlphaFoldDB" id="A0A243Q9Y9"/>
<evidence type="ECO:0000313" key="9">
    <source>
        <dbReference type="EMBL" id="OUC78138.1"/>
    </source>
</evidence>
<evidence type="ECO:0000256" key="5">
    <source>
        <dbReference type="ARBA" id="ARBA00023139"/>
    </source>
</evidence>
<gene>
    <name evidence="9" type="ORF">CA982_14380</name>
</gene>
<evidence type="ECO:0008006" key="11">
    <source>
        <dbReference type="Google" id="ProtNLM"/>
    </source>
</evidence>
<proteinExistence type="inferred from homology"/>
<feature type="signal peptide" evidence="8">
    <location>
        <begin position="1"/>
        <end position="18"/>
    </location>
</feature>
<feature type="compositionally biased region" description="Pro residues" evidence="7">
    <location>
        <begin position="257"/>
        <end position="267"/>
    </location>
</feature>
<feature type="chain" id="PRO_5038837562" description="LppX_LprAFG lipoprotein" evidence="8">
    <location>
        <begin position="19"/>
        <end position="276"/>
    </location>
</feature>
<evidence type="ECO:0000313" key="10">
    <source>
        <dbReference type="Proteomes" id="UP000194632"/>
    </source>
</evidence>
<comment type="caution">
    <text evidence="9">The sequence shown here is derived from an EMBL/GenBank/DDBJ whole genome shotgun (WGS) entry which is preliminary data.</text>
</comment>
<sequence length="276" mass="27813">MQRAQRVAAAALSTGVVAAIVLTGCSASPTGSPTTTSASASTTVIADPAAQLTAAATNTEALTGAHLDLVVDGTVPNLNAKKLTADLVTTPADAAKGEATVVFGTKDPQEASAPFVYVGGVLYADIAGDGYLSYGDGKSIYDVSVFLDPEDGLANVLRTFQNPTGVGSETIDGVETAQVNGTVPAGALAALTGARQVVGPQDAPVPTTVWLTTGTNQLARLVFTPNPADTTTTITVDLSDWNETVDVEKPDVIQTPTEPPSGPPTPGQPTREPAGG</sequence>
<keyword evidence="4 8" id="KW-0732">Signal</keyword>
<keyword evidence="5" id="KW-0564">Palmitate</keyword>
<dbReference type="Proteomes" id="UP000194632">
    <property type="component" value="Unassembled WGS sequence"/>
</dbReference>
<dbReference type="Pfam" id="PF07161">
    <property type="entry name" value="LppX_LprAFG"/>
    <property type="match status" value="1"/>
</dbReference>
<protein>
    <recommendedName>
        <fullName evidence="11">LppX_LprAFG lipoprotein</fullName>
    </recommendedName>
</protein>
<evidence type="ECO:0000256" key="8">
    <source>
        <dbReference type="SAM" id="SignalP"/>
    </source>
</evidence>
<comment type="similarity">
    <text evidence="2">Belongs to the LppX/LprAFG lipoprotein family.</text>
</comment>
<dbReference type="InterPro" id="IPR009830">
    <property type="entry name" value="LppX/LprAFG"/>
</dbReference>
<name>A0A243Q9Y9_9ACTN</name>
<organism evidence="9 10">
    <name type="scientific">Gordonia lacunae</name>
    <dbReference type="NCBI Taxonomy" id="417102"/>
    <lineage>
        <taxon>Bacteria</taxon>
        <taxon>Bacillati</taxon>
        <taxon>Actinomycetota</taxon>
        <taxon>Actinomycetes</taxon>
        <taxon>Mycobacteriales</taxon>
        <taxon>Gordoniaceae</taxon>
        <taxon>Gordonia</taxon>
    </lineage>
</organism>
<keyword evidence="3" id="KW-1003">Cell membrane</keyword>
<dbReference type="SUPFAM" id="SSF89392">
    <property type="entry name" value="Prokaryotic lipoproteins and lipoprotein localization factors"/>
    <property type="match status" value="1"/>
</dbReference>